<dbReference type="PANTHER" id="PTHR42901:SF1">
    <property type="entry name" value="ALCOHOL DEHYDROGENASE"/>
    <property type="match status" value="1"/>
</dbReference>
<organism evidence="3 4">
    <name type="scientific">Lineolata rhizophorae</name>
    <dbReference type="NCBI Taxonomy" id="578093"/>
    <lineage>
        <taxon>Eukaryota</taxon>
        <taxon>Fungi</taxon>
        <taxon>Dikarya</taxon>
        <taxon>Ascomycota</taxon>
        <taxon>Pezizomycotina</taxon>
        <taxon>Dothideomycetes</taxon>
        <taxon>Dothideomycetes incertae sedis</taxon>
        <taxon>Lineolatales</taxon>
        <taxon>Lineolataceae</taxon>
        <taxon>Lineolata</taxon>
    </lineage>
</organism>
<dbReference type="PRINTS" id="PR00081">
    <property type="entry name" value="GDHRDH"/>
</dbReference>
<dbReference type="CDD" id="cd05233">
    <property type="entry name" value="SDR_c"/>
    <property type="match status" value="1"/>
</dbReference>
<evidence type="ECO:0000313" key="3">
    <source>
        <dbReference type="EMBL" id="KAF2462032.1"/>
    </source>
</evidence>
<proteinExistence type="inferred from homology"/>
<dbReference type="InterPro" id="IPR036291">
    <property type="entry name" value="NAD(P)-bd_dom_sf"/>
</dbReference>
<dbReference type="GO" id="GO:0016491">
    <property type="term" value="F:oxidoreductase activity"/>
    <property type="evidence" value="ECO:0007669"/>
    <property type="project" value="UniProtKB-KW"/>
</dbReference>
<dbReference type="EMBL" id="MU001670">
    <property type="protein sequence ID" value="KAF2462032.1"/>
    <property type="molecule type" value="Genomic_DNA"/>
</dbReference>
<dbReference type="InterPro" id="IPR002347">
    <property type="entry name" value="SDR_fam"/>
</dbReference>
<accession>A0A6A6PDY9</accession>
<dbReference type="Proteomes" id="UP000799766">
    <property type="component" value="Unassembled WGS sequence"/>
</dbReference>
<dbReference type="AlphaFoldDB" id="A0A6A6PDY9"/>
<evidence type="ECO:0000256" key="2">
    <source>
        <dbReference type="ARBA" id="ARBA00023002"/>
    </source>
</evidence>
<dbReference type="SUPFAM" id="SSF51735">
    <property type="entry name" value="NAD(P)-binding Rossmann-fold domains"/>
    <property type="match status" value="1"/>
</dbReference>
<sequence length="287" mass="30758">MTKTIHKDGNYTAISPTSPANSAAGKTIVITGGATGTGLATAHSFAVARAAVIALIARRAELLDEVSAKFKQEFPKTTFLTYAISITDPEAVEAAFADVRGKAPAGDVDVVVSSAAYFGHEEGVLGISAQKIRDTFETNVLGPLNLMRAFVGGGRGETVRGRSKVFIDVATHASWILYPASAIYGSTKGAATFVMRHLQVEHPDMRIYSFHPGFILSPAARSLGLAEDMAPWDDDNLPANFALWLASDDSDFLKGRMLWSCWDADELKEQKSAFDADEDLSTIGLRV</sequence>
<protein>
    <submittedName>
        <fullName evidence="3">Uncharacterized protein</fullName>
    </submittedName>
</protein>
<evidence type="ECO:0000256" key="1">
    <source>
        <dbReference type="ARBA" id="ARBA00006484"/>
    </source>
</evidence>
<evidence type="ECO:0000313" key="4">
    <source>
        <dbReference type="Proteomes" id="UP000799766"/>
    </source>
</evidence>
<keyword evidence="4" id="KW-1185">Reference proteome</keyword>
<keyword evidence="2" id="KW-0560">Oxidoreductase</keyword>
<gene>
    <name evidence="3" type="ORF">BDY21DRAFT_277944</name>
</gene>
<dbReference type="Pfam" id="PF00106">
    <property type="entry name" value="adh_short"/>
    <property type="match status" value="1"/>
</dbReference>
<comment type="similarity">
    <text evidence="1">Belongs to the short-chain dehydrogenases/reductases (SDR) family.</text>
</comment>
<name>A0A6A6PDY9_9PEZI</name>
<dbReference type="PANTHER" id="PTHR42901">
    <property type="entry name" value="ALCOHOL DEHYDROGENASE"/>
    <property type="match status" value="1"/>
</dbReference>
<reference evidence="3" key="1">
    <citation type="journal article" date="2020" name="Stud. Mycol.">
        <title>101 Dothideomycetes genomes: a test case for predicting lifestyles and emergence of pathogens.</title>
        <authorList>
            <person name="Haridas S."/>
            <person name="Albert R."/>
            <person name="Binder M."/>
            <person name="Bloem J."/>
            <person name="Labutti K."/>
            <person name="Salamov A."/>
            <person name="Andreopoulos B."/>
            <person name="Baker S."/>
            <person name="Barry K."/>
            <person name="Bills G."/>
            <person name="Bluhm B."/>
            <person name="Cannon C."/>
            <person name="Castanera R."/>
            <person name="Culley D."/>
            <person name="Daum C."/>
            <person name="Ezra D."/>
            <person name="Gonzalez J."/>
            <person name="Henrissat B."/>
            <person name="Kuo A."/>
            <person name="Liang C."/>
            <person name="Lipzen A."/>
            <person name="Lutzoni F."/>
            <person name="Magnuson J."/>
            <person name="Mondo S."/>
            <person name="Nolan M."/>
            <person name="Ohm R."/>
            <person name="Pangilinan J."/>
            <person name="Park H.-J."/>
            <person name="Ramirez L."/>
            <person name="Alfaro M."/>
            <person name="Sun H."/>
            <person name="Tritt A."/>
            <person name="Yoshinaga Y."/>
            <person name="Zwiers L.-H."/>
            <person name="Turgeon B."/>
            <person name="Goodwin S."/>
            <person name="Spatafora J."/>
            <person name="Crous P."/>
            <person name="Grigoriev I."/>
        </authorList>
    </citation>
    <scope>NUCLEOTIDE SEQUENCE</scope>
    <source>
        <strain evidence="3">ATCC 16933</strain>
    </source>
</reference>
<dbReference type="Gene3D" id="3.40.50.720">
    <property type="entry name" value="NAD(P)-binding Rossmann-like Domain"/>
    <property type="match status" value="1"/>
</dbReference>
<dbReference type="OrthoDB" id="1933717at2759"/>